<comment type="similarity">
    <text evidence="1">Belongs to the CvfB family.</text>
</comment>
<dbReference type="Pfam" id="PF17783">
    <property type="entry name" value="WHD_CvfB"/>
    <property type="match status" value="1"/>
</dbReference>
<proteinExistence type="inferred from homology"/>
<name>A0ABS6J922_9BACI</name>
<protein>
    <recommendedName>
        <fullName evidence="2">S1 motif domain-containing protein</fullName>
    </recommendedName>
</protein>
<gene>
    <name evidence="3" type="ORF">KS419_00160</name>
</gene>
<sequence length="289" mass="32643">MNELQAGTVHDLKVLRKIETGFVLSDGKTEVLLHISEAKENLSVEEEVEVFLYQDKKAQLVATMTIPDIQQHTYGWAEVVNTVKNLGVFVNIGIQKEILVSKDDLPLMEDVWPIEGDELFVTLDVDRKGRLLARPVTENVIEQERDMAKKTMLHQSTSGRVYNATKVGSFIITEEGFRGFIHSSERKEEPRLGQWVEGRIIEVKDDGTLNVSLRPLKQEGIGEDADAIVDYLKNAGGVMPYTDKSDPDEIRDAFYMSKAAFKRALGKLMKEKRITQKDGKTYLADETKV</sequence>
<dbReference type="PROSITE" id="PS50126">
    <property type="entry name" value="S1"/>
    <property type="match status" value="1"/>
</dbReference>
<dbReference type="PANTHER" id="PTHR37296:SF1">
    <property type="entry name" value="CONSERVED VIRULENCE FACTOR B"/>
    <property type="match status" value="1"/>
</dbReference>
<dbReference type="SMART" id="SM00316">
    <property type="entry name" value="S1"/>
    <property type="match status" value="2"/>
</dbReference>
<reference evidence="3 4" key="1">
    <citation type="submission" date="2021-06" db="EMBL/GenBank/DDBJ databases">
        <title>Bacillus sp. RD4P76, an endophyte from a halophyte.</title>
        <authorList>
            <person name="Sun J.-Q."/>
        </authorList>
    </citation>
    <scope>NUCLEOTIDE SEQUENCE [LARGE SCALE GENOMIC DNA]</scope>
    <source>
        <strain evidence="3 4">CGMCC 1.15917</strain>
    </source>
</reference>
<evidence type="ECO:0000256" key="1">
    <source>
        <dbReference type="PIRNR" id="PIRNR012524"/>
    </source>
</evidence>
<evidence type="ECO:0000259" key="2">
    <source>
        <dbReference type="PROSITE" id="PS50126"/>
    </source>
</evidence>
<dbReference type="InterPro" id="IPR048587">
    <property type="entry name" value="CvfB_S1_3rd"/>
</dbReference>
<evidence type="ECO:0000313" key="4">
    <source>
        <dbReference type="Proteomes" id="UP000784880"/>
    </source>
</evidence>
<dbReference type="InterPro" id="IPR003029">
    <property type="entry name" value="S1_domain"/>
</dbReference>
<dbReference type="Pfam" id="PF21191">
    <property type="entry name" value="CvfB_1st"/>
    <property type="match status" value="1"/>
</dbReference>
<dbReference type="InterPro" id="IPR014464">
    <property type="entry name" value="CvfB_fam"/>
</dbReference>
<dbReference type="PANTHER" id="PTHR37296">
    <property type="entry name" value="CONSERVED VIRULENCE FACTOR B"/>
    <property type="match status" value="1"/>
</dbReference>
<evidence type="ECO:0000313" key="3">
    <source>
        <dbReference type="EMBL" id="MBU9710177.1"/>
    </source>
</evidence>
<dbReference type="EMBL" id="JAHQCS010000004">
    <property type="protein sequence ID" value="MBU9710177.1"/>
    <property type="molecule type" value="Genomic_DNA"/>
</dbReference>
<dbReference type="Pfam" id="PF13509">
    <property type="entry name" value="S1_2"/>
    <property type="match status" value="1"/>
</dbReference>
<dbReference type="Pfam" id="PF21543">
    <property type="entry name" value="CvfB_2nd"/>
    <property type="match status" value="1"/>
</dbReference>
<dbReference type="InterPro" id="IPR040764">
    <property type="entry name" value="CvfB_WH"/>
</dbReference>
<accession>A0ABS6J922</accession>
<dbReference type="PIRSF" id="PIRSF012524">
    <property type="entry name" value="YitL_S1"/>
    <property type="match status" value="1"/>
</dbReference>
<dbReference type="InterPro" id="IPR048588">
    <property type="entry name" value="CvfB_S1_2nd"/>
</dbReference>
<dbReference type="Proteomes" id="UP000784880">
    <property type="component" value="Unassembled WGS sequence"/>
</dbReference>
<keyword evidence="4" id="KW-1185">Reference proteome</keyword>
<comment type="caution">
    <text evidence="3">The sequence shown here is derived from an EMBL/GenBank/DDBJ whole genome shotgun (WGS) entry which is preliminary data.</text>
</comment>
<feature type="domain" description="S1 motif" evidence="2">
    <location>
        <begin position="154"/>
        <end position="214"/>
    </location>
</feature>
<dbReference type="RefSeq" id="WP_217064073.1">
    <property type="nucleotide sequence ID" value="NZ_JAHQCS010000004.1"/>
</dbReference>
<dbReference type="InterPro" id="IPR039566">
    <property type="entry name" value="CvfB_S1_st"/>
</dbReference>
<organism evidence="3 4">
    <name type="scientific">Evansella tamaricis</name>
    <dbReference type="NCBI Taxonomy" id="2069301"/>
    <lineage>
        <taxon>Bacteria</taxon>
        <taxon>Bacillati</taxon>
        <taxon>Bacillota</taxon>
        <taxon>Bacilli</taxon>
        <taxon>Bacillales</taxon>
        <taxon>Bacillaceae</taxon>
        <taxon>Evansella</taxon>
    </lineage>
</organism>